<gene>
    <name evidence="2" type="ORF">VOLCADRAFT_121076</name>
</gene>
<evidence type="ECO:0000256" key="1">
    <source>
        <dbReference type="SAM" id="MobiDB-lite"/>
    </source>
</evidence>
<reference evidence="2 3" key="1">
    <citation type="journal article" date="2010" name="Science">
        <title>Genomic analysis of organismal complexity in the multicellular green alga Volvox carteri.</title>
        <authorList>
            <person name="Prochnik S.E."/>
            <person name="Umen J."/>
            <person name="Nedelcu A.M."/>
            <person name="Hallmann A."/>
            <person name="Miller S.M."/>
            <person name="Nishii I."/>
            <person name="Ferris P."/>
            <person name="Kuo A."/>
            <person name="Mitros T."/>
            <person name="Fritz-Laylin L.K."/>
            <person name="Hellsten U."/>
            <person name="Chapman J."/>
            <person name="Simakov O."/>
            <person name="Rensing S.A."/>
            <person name="Terry A."/>
            <person name="Pangilinan J."/>
            <person name="Kapitonov V."/>
            <person name="Jurka J."/>
            <person name="Salamov A."/>
            <person name="Shapiro H."/>
            <person name="Schmutz J."/>
            <person name="Grimwood J."/>
            <person name="Lindquist E."/>
            <person name="Lucas S."/>
            <person name="Grigoriev I.V."/>
            <person name="Schmitt R."/>
            <person name="Kirk D."/>
            <person name="Rokhsar D.S."/>
        </authorList>
    </citation>
    <scope>NUCLEOTIDE SEQUENCE [LARGE SCALE GENOMIC DNA]</scope>
    <source>
        <strain evidence="3">f. Nagariensis / Eve</strain>
    </source>
</reference>
<dbReference type="EMBL" id="GL378352">
    <property type="protein sequence ID" value="EFJ46188.1"/>
    <property type="molecule type" value="Genomic_DNA"/>
</dbReference>
<dbReference type="KEGG" id="vcn:VOLCADRAFT_121076"/>
<dbReference type="Proteomes" id="UP000001058">
    <property type="component" value="Unassembled WGS sequence"/>
</dbReference>
<dbReference type="RefSeq" id="XP_002952635.1">
    <property type="nucleotide sequence ID" value="XM_002952589.1"/>
</dbReference>
<dbReference type="OrthoDB" id="529546at2759"/>
<evidence type="ECO:0000313" key="3">
    <source>
        <dbReference type="Proteomes" id="UP000001058"/>
    </source>
</evidence>
<feature type="compositionally biased region" description="Pro residues" evidence="1">
    <location>
        <begin position="526"/>
        <end position="536"/>
    </location>
</feature>
<dbReference type="AlphaFoldDB" id="D8U1X2"/>
<proteinExistence type="predicted"/>
<dbReference type="STRING" id="3068.D8U1X2"/>
<evidence type="ECO:0000313" key="2">
    <source>
        <dbReference type="EMBL" id="EFJ46188.1"/>
    </source>
</evidence>
<name>D8U1X2_VOLCA</name>
<organism evidence="3">
    <name type="scientific">Volvox carteri f. nagariensis</name>
    <dbReference type="NCBI Taxonomy" id="3068"/>
    <lineage>
        <taxon>Eukaryota</taxon>
        <taxon>Viridiplantae</taxon>
        <taxon>Chlorophyta</taxon>
        <taxon>core chlorophytes</taxon>
        <taxon>Chlorophyceae</taxon>
        <taxon>CS clade</taxon>
        <taxon>Chlamydomonadales</taxon>
        <taxon>Volvocaceae</taxon>
        <taxon>Volvox</taxon>
    </lineage>
</organism>
<sequence>MVFQKSLETFGAMEGGGVEGGRQEGHLWQDLQLISEVPCRTHLMNVAELRFGAAEICKELLTRFPALNESSLEEWLHASISFLAAHAVRNYSVLLPTNESVSLPSAQLSGLPMVRRSLLAQLVKAWLTGLNRQMPARLEPLVAQLISLMYGIHKDSVVHRGVLQYHHISKSGGTAWNEAASANGCVVPKTLGNHVRGFGDECRWVDPRMYRNLSGSTRLVLWARWGPFRRPRGARNCWSRLARVAGAGLSYFSNEYSLLGPQRRHQQQQEEEEEEGGGGGDADSGSFLGAHSCPQFVNVVTLRQPQRRLESALRFLQVYIRRYWQVDDREYGLTRFRQVFCNASADLWRSLAPPVADNYMTRSFLDEEGFHTNPGQLSVRHLSAARQQLVQFDLVLDLDAGMAANDQFVRQGLGWPAAWSKANQTLNGTVLAKYLGPDCGVRQQVLQELHMDQMYDRLLYRFGRTVNQLDALWLHFSAELGLQPDTTPGALDPGAGPGEIRCGMLWRGSNGSSLGQQLAVRGLLQQPPPLPPPPPPQHHRDGWSSS</sequence>
<keyword evidence="3" id="KW-1185">Reference proteome</keyword>
<dbReference type="GeneID" id="9627286"/>
<feature type="region of interest" description="Disordered" evidence="1">
    <location>
        <begin position="517"/>
        <end position="546"/>
    </location>
</feature>
<protein>
    <submittedName>
        <fullName evidence="2">Uncharacterized protein</fullName>
    </submittedName>
</protein>
<feature type="region of interest" description="Disordered" evidence="1">
    <location>
        <begin position="262"/>
        <end position="284"/>
    </location>
</feature>
<accession>D8U1X2</accession>
<dbReference type="InParanoid" id="D8U1X2"/>